<feature type="compositionally biased region" description="Low complexity" evidence="1">
    <location>
        <begin position="196"/>
        <end position="219"/>
    </location>
</feature>
<protein>
    <recommendedName>
        <fullName evidence="5">Lipoprotein</fullName>
    </recommendedName>
</protein>
<keyword evidence="2" id="KW-0732">Signal</keyword>
<feature type="region of interest" description="Disordered" evidence="1">
    <location>
        <begin position="196"/>
        <end position="236"/>
    </location>
</feature>
<feature type="chain" id="PRO_5047296786" description="Lipoprotein" evidence="2">
    <location>
        <begin position="22"/>
        <end position="353"/>
    </location>
</feature>
<evidence type="ECO:0000256" key="2">
    <source>
        <dbReference type="SAM" id="SignalP"/>
    </source>
</evidence>
<proteinExistence type="predicted"/>
<dbReference type="Proteomes" id="UP001241747">
    <property type="component" value="Unassembled WGS sequence"/>
</dbReference>
<keyword evidence="4" id="KW-1185">Reference proteome</keyword>
<accession>A0ABU0LJV5</accession>
<evidence type="ECO:0008006" key="5">
    <source>
        <dbReference type="Google" id="ProtNLM"/>
    </source>
</evidence>
<dbReference type="EMBL" id="JAUSVY010000018">
    <property type="protein sequence ID" value="MDQ0507417.1"/>
    <property type="molecule type" value="Genomic_DNA"/>
</dbReference>
<evidence type="ECO:0000313" key="3">
    <source>
        <dbReference type="EMBL" id="MDQ0507417.1"/>
    </source>
</evidence>
<sequence length="353" mass="38086">MVRQFAVAICVILALGGAACGAETFRDPQKYGDCLVERGVVIARKLGVSAERASELAGVQCKFVGDERAFGEGDFGDGIIYTIEQRLAQSTARSPNNLTDAQRRKIVLPAIKLSTDCIAAEAAKDPDILDLIRDGILYRRTPLYADRCHTQLDAMSEIYDRVYGTGKGKEFVEGPYGADLPRAVTERIQSGRFKPAAPIATGAPPAAPTPTTAPASASTPVPPHSNAAGPGRGLEPPALPSELIASDFAMKDLPLIHQTYGDNQARFVRDYRNKTFGASMSVLGIREAMFERGEFHVALGEKSNIDVMCNSLTPDTMKIIYSINKGDSVYVKGRIDDHTFGMLILQDCSISTK</sequence>
<evidence type="ECO:0000313" key="4">
    <source>
        <dbReference type="Proteomes" id="UP001241747"/>
    </source>
</evidence>
<dbReference type="PROSITE" id="PS51257">
    <property type="entry name" value="PROKAR_LIPOPROTEIN"/>
    <property type="match status" value="1"/>
</dbReference>
<comment type="caution">
    <text evidence="3">The sequence shown here is derived from an EMBL/GenBank/DDBJ whole genome shotgun (WGS) entry which is preliminary data.</text>
</comment>
<evidence type="ECO:0000256" key="1">
    <source>
        <dbReference type="SAM" id="MobiDB-lite"/>
    </source>
</evidence>
<gene>
    <name evidence="3" type="ORF">QOZ94_004241</name>
</gene>
<reference evidence="3 4" key="1">
    <citation type="submission" date="2023-07" db="EMBL/GenBank/DDBJ databases">
        <title>Genomic Encyclopedia of Type Strains, Phase IV (KMG-IV): sequencing the most valuable type-strain genomes for metagenomic binning, comparative biology and taxonomic classification.</title>
        <authorList>
            <person name="Goeker M."/>
        </authorList>
    </citation>
    <scope>NUCLEOTIDE SEQUENCE [LARGE SCALE GENOMIC DNA]</scope>
    <source>
        <strain evidence="3 4">DSM 3770</strain>
    </source>
</reference>
<feature type="signal peptide" evidence="2">
    <location>
        <begin position="1"/>
        <end position="21"/>
    </location>
</feature>
<name>A0ABU0LJV5_XANAG</name>
<organism evidence="3 4">
    <name type="scientific">Xanthobacter agilis</name>
    <dbReference type="NCBI Taxonomy" id="47492"/>
    <lineage>
        <taxon>Bacteria</taxon>
        <taxon>Pseudomonadati</taxon>
        <taxon>Pseudomonadota</taxon>
        <taxon>Alphaproteobacteria</taxon>
        <taxon>Hyphomicrobiales</taxon>
        <taxon>Xanthobacteraceae</taxon>
        <taxon>Xanthobacter</taxon>
    </lineage>
</organism>
<dbReference type="RefSeq" id="WP_237345802.1">
    <property type="nucleotide sequence ID" value="NZ_JABWGX010000013.1"/>
</dbReference>